<reference evidence="3 4" key="1">
    <citation type="submission" date="2024-05" db="EMBL/GenBank/DDBJ databases">
        <authorList>
            <person name="Liu Q."/>
            <person name="Xin Y.-H."/>
        </authorList>
    </citation>
    <scope>NUCLEOTIDE SEQUENCE [LARGE SCALE GENOMIC DNA]</scope>
    <source>
        <strain evidence="3 4">CGMCC 1.10181</strain>
    </source>
</reference>
<dbReference type="InterPro" id="IPR013830">
    <property type="entry name" value="SGNH_hydro"/>
</dbReference>
<dbReference type="Gene3D" id="3.40.50.1110">
    <property type="entry name" value="SGNH hydrolase"/>
    <property type="match status" value="1"/>
</dbReference>
<dbReference type="EMBL" id="JBDIME010000034">
    <property type="protein sequence ID" value="MEN2792851.1"/>
    <property type="molecule type" value="Genomic_DNA"/>
</dbReference>
<feature type="chain" id="PRO_5045059179" evidence="1">
    <location>
        <begin position="25"/>
        <end position="412"/>
    </location>
</feature>
<evidence type="ECO:0000313" key="4">
    <source>
        <dbReference type="Proteomes" id="UP001419910"/>
    </source>
</evidence>
<dbReference type="Proteomes" id="UP001419910">
    <property type="component" value="Unassembled WGS sequence"/>
</dbReference>
<feature type="domain" description="SGNH hydrolase-type esterase" evidence="2">
    <location>
        <begin position="205"/>
        <end position="401"/>
    </location>
</feature>
<dbReference type="PANTHER" id="PTHR43784:SF2">
    <property type="entry name" value="GDSL-LIKE LIPASE_ACYLHYDROLASE, PUTATIVE (AFU_ORTHOLOGUE AFUA_2G00820)-RELATED"/>
    <property type="match status" value="1"/>
</dbReference>
<feature type="signal peptide" evidence="1">
    <location>
        <begin position="1"/>
        <end position="24"/>
    </location>
</feature>
<gene>
    <name evidence="3" type="ORF">ABC974_24695</name>
</gene>
<evidence type="ECO:0000313" key="3">
    <source>
        <dbReference type="EMBL" id="MEN2792851.1"/>
    </source>
</evidence>
<sequence length="412" mass="43774">MILYKRVIALTALCCIAVAGSAAPAPRDTWVRSWASSQQIPEDRNTLPDADLTDATLRQIVRVSVGGPRLRVMVSNAFGTAPLRIDAAHIALSAARDTARIKPASDHALTFDGQAGVTIPAGASYLSDPVAFPVPALTSLAVTIHLPDAPKGQTSHPGSRATSWYVHGNQVAAPDLADAKKVEHWFELAGVEVAAPAGARAVVTLGDSITDGHGATTNGDDRWPDRLADRLQASPATRNVAVLNHGIGGGRLLLDGLGPNALARFDRDVIAQTGVRYLIILEGVNDLGTFTREALQSADAHARLVARIIGSYRQMVARARGSGIKAIGATILPYGGSEYYHPDAANEADRQAINRWIRTPGNFDAVVDFDAVTRDPANPMRMKAMYDSGDHLHPSAAGYRAMADAIPLELFR</sequence>
<dbReference type="PANTHER" id="PTHR43784">
    <property type="entry name" value="GDSL-LIKE LIPASE/ACYLHYDROLASE, PUTATIVE (AFU_ORTHOLOGUE AFUA_2G00820)-RELATED"/>
    <property type="match status" value="1"/>
</dbReference>
<keyword evidence="3" id="KW-0378">Hydrolase</keyword>
<comment type="caution">
    <text evidence="3">The sequence shown here is derived from an EMBL/GenBank/DDBJ whole genome shotgun (WGS) entry which is preliminary data.</text>
</comment>
<dbReference type="SUPFAM" id="SSF52266">
    <property type="entry name" value="SGNH hydrolase"/>
    <property type="match status" value="1"/>
</dbReference>
<dbReference type="CDD" id="cd01830">
    <property type="entry name" value="XynE_like"/>
    <property type="match status" value="1"/>
</dbReference>
<keyword evidence="1" id="KW-0732">Signal</keyword>
<dbReference type="Pfam" id="PF13472">
    <property type="entry name" value="Lipase_GDSL_2"/>
    <property type="match status" value="1"/>
</dbReference>
<accession>A0ABU9YAM1</accession>
<dbReference type="InterPro" id="IPR036514">
    <property type="entry name" value="SGNH_hydro_sf"/>
</dbReference>
<protein>
    <submittedName>
        <fullName evidence="3">SGNH/GDSL hydrolase family protein</fullName>
    </submittedName>
</protein>
<proteinExistence type="predicted"/>
<evidence type="ECO:0000256" key="1">
    <source>
        <dbReference type="SAM" id="SignalP"/>
    </source>
</evidence>
<dbReference type="GO" id="GO:0016787">
    <property type="term" value="F:hydrolase activity"/>
    <property type="evidence" value="ECO:0007669"/>
    <property type="project" value="UniProtKB-KW"/>
</dbReference>
<evidence type="ECO:0000259" key="2">
    <source>
        <dbReference type="Pfam" id="PF13472"/>
    </source>
</evidence>
<name>A0ABU9YAM1_9SPHN</name>
<dbReference type="InterPro" id="IPR053140">
    <property type="entry name" value="GDSL_Rv0518-like"/>
</dbReference>
<keyword evidence="4" id="KW-1185">Reference proteome</keyword>
<organism evidence="3 4">
    <name type="scientific">Sphingomonas oligophenolica</name>
    <dbReference type="NCBI Taxonomy" id="301154"/>
    <lineage>
        <taxon>Bacteria</taxon>
        <taxon>Pseudomonadati</taxon>
        <taxon>Pseudomonadota</taxon>
        <taxon>Alphaproteobacteria</taxon>
        <taxon>Sphingomonadales</taxon>
        <taxon>Sphingomonadaceae</taxon>
        <taxon>Sphingomonas</taxon>
    </lineage>
</organism>
<dbReference type="RefSeq" id="WP_343890981.1">
    <property type="nucleotide sequence ID" value="NZ_BAAAEH010000037.1"/>
</dbReference>